<dbReference type="GO" id="GO:0030288">
    <property type="term" value="C:outer membrane-bounded periplasmic space"/>
    <property type="evidence" value="ECO:0007669"/>
    <property type="project" value="TreeGrafter"/>
</dbReference>
<dbReference type="GO" id="GO:0046872">
    <property type="term" value="F:metal ion binding"/>
    <property type="evidence" value="ECO:0007669"/>
    <property type="project" value="InterPro"/>
</dbReference>
<gene>
    <name evidence="7" type="ORF">A4H34_08490</name>
</gene>
<keyword evidence="3" id="KW-1133">Transmembrane helix</keyword>
<keyword evidence="1 4" id="KW-0732">Signal</keyword>
<feature type="compositionally biased region" description="Low complexity" evidence="2">
    <location>
        <begin position="662"/>
        <end position="731"/>
    </location>
</feature>
<dbReference type="PANTHER" id="PTHR11575:SF6">
    <property type="entry name" value="2',3'-CYCLIC-NUCLEOTIDE 2'-PHOSPHODIESTERASE_3'-NUCLEOTIDASE"/>
    <property type="match status" value="1"/>
</dbReference>
<dbReference type="GO" id="GO:0009166">
    <property type="term" value="P:nucleotide catabolic process"/>
    <property type="evidence" value="ECO:0007669"/>
    <property type="project" value="InterPro"/>
</dbReference>
<dbReference type="PRINTS" id="PR01607">
    <property type="entry name" value="APYRASEFAMLY"/>
</dbReference>
<sequence>MSTKKRLTTSAAAAAACMLLVQAAPANAAQTAQNPAGLRGGIVADGTGRGGGGSGSPSPSASDGAGADPAGPTAPGRPGSSSAGGSPTPSGDSFDLTVMATTDVHGHAYNWDYFRDQPYPQGRVRKLGMARAATIIENARKSKPKGSVLVVDNGDAIQGTPLTYVAAKRPQLLQGRTHPMAEAFNNVGYDAQALGNHEFNYGLDVLRSYGAQLKAPLLGANVVKAGTETPAFTPYTLIDRTIGGKRVKIGVVGLVTPGVRVWDRAVVDGKLEFRDPVVTAQKYVPQMKARGADVVVALVHSGLDAEGVAWNPALLQENVAGSVASKVNDVDVVVGGHSHVDIPSKVFRAPDGDPVLFTQPTYWAQSVSQVTLPLKANENGRGYKVSWPRTDTQIEALAQAKYADQVADSPTFAANKKLKADHEATVAYVNTVVAQSKERLTSATSHYEDTPILDFVGYVMADNVRRGLKGTKYEGLPVVAQTSPFSRTAVFPKGNVTIKDIAGLYVFDNTLGGVLVTGRELKDYLEHSARYFVQVPEGSTFDPSKVNAKYDGATRGIPDYNYDALTGLRYRIDVSKPVGSRIVGLSYPDGRPLGDGDKLILAVNNYRQNGGGGFPHMGGNARVVYDEQQEIRQLLIDYAQNAKTIDPAVFFERNWEVVTSSSAAPAPSASARPSDVAPSASAAPSRPASSGPADPSDAAPSGSPAPSASGAASSASNGASSDSKASSGSDALPSARGARGGEDSDGRQEARNPRRSADPVADRRRTFNQKLAATGLDARALALAGLLAAAAGWVAIRRRQASLRRRP</sequence>
<accession>A0A179B3M6</accession>
<keyword evidence="3" id="KW-0472">Membrane</keyword>
<reference evidence="7 8" key="1">
    <citation type="submission" date="2016-04" db="EMBL/GenBank/DDBJ databases">
        <title>Peptidophaga gingivicola gen. nov., sp. nov., isolated from human subgingival plaque.</title>
        <authorList>
            <person name="Beall C.J."/>
            <person name="Mokrzan E.M."/>
            <person name="Griffen A.L."/>
            <person name="Leys E.J."/>
        </authorList>
    </citation>
    <scope>NUCLEOTIDE SEQUENCE [LARGE SCALE GENOMIC DNA]</scope>
    <source>
        <strain evidence="7 8">BA112</strain>
    </source>
</reference>
<dbReference type="InterPro" id="IPR006146">
    <property type="entry name" value="5'-Nucleotdase_CS"/>
</dbReference>
<proteinExistence type="predicted"/>
<feature type="compositionally biased region" description="Basic and acidic residues" evidence="2">
    <location>
        <begin position="739"/>
        <end position="764"/>
    </location>
</feature>
<evidence type="ECO:0000256" key="4">
    <source>
        <dbReference type="SAM" id="SignalP"/>
    </source>
</evidence>
<feature type="chain" id="PRO_5008099004" description="Bifunctional metallophosphatase/5'-nucleotidase" evidence="4">
    <location>
        <begin position="29"/>
        <end position="807"/>
    </location>
</feature>
<dbReference type="Pfam" id="PF00149">
    <property type="entry name" value="Metallophos"/>
    <property type="match status" value="1"/>
</dbReference>
<feature type="domain" description="Calcineurin-like phosphoesterase" evidence="5">
    <location>
        <begin position="97"/>
        <end position="340"/>
    </location>
</feature>
<evidence type="ECO:0000313" key="7">
    <source>
        <dbReference type="EMBL" id="OAP85624.1"/>
    </source>
</evidence>
<protein>
    <recommendedName>
        <fullName evidence="9">Bifunctional metallophosphatase/5'-nucleotidase</fullName>
    </recommendedName>
</protein>
<feature type="region of interest" description="Disordered" evidence="2">
    <location>
        <begin position="40"/>
        <end position="95"/>
    </location>
</feature>
<dbReference type="PROSITE" id="PS51257">
    <property type="entry name" value="PROKAR_LIPOPROTEIN"/>
    <property type="match status" value="1"/>
</dbReference>
<dbReference type="GO" id="GO:0000166">
    <property type="term" value="F:nucleotide binding"/>
    <property type="evidence" value="ECO:0007669"/>
    <property type="project" value="InterPro"/>
</dbReference>
<evidence type="ECO:0000256" key="3">
    <source>
        <dbReference type="SAM" id="Phobius"/>
    </source>
</evidence>
<dbReference type="GO" id="GO:0016788">
    <property type="term" value="F:hydrolase activity, acting on ester bonds"/>
    <property type="evidence" value="ECO:0007669"/>
    <property type="project" value="InterPro"/>
</dbReference>
<evidence type="ECO:0000259" key="5">
    <source>
        <dbReference type="Pfam" id="PF00149"/>
    </source>
</evidence>
<dbReference type="Gene3D" id="3.60.21.10">
    <property type="match status" value="1"/>
</dbReference>
<keyword evidence="3" id="KW-0812">Transmembrane</keyword>
<dbReference type="InterPro" id="IPR029052">
    <property type="entry name" value="Metallo-depent_PP-like"/>
</dbReference>
<dbReference type="InterPro" id="IPR008334">
    <property type="entry name" value="5'-Nucleotdase_C"/>
</dbReference>
<dbReference type="Pfam" id="PF02872">
    <property type="entry name" value="5_nucleotid_C"/>
    <property type="match status" value="1"/>
</dbReference>
<evidence type="ECO:0008006" key="9">
    <source>
        <dbReference type="Google" id="ProtNLM"/>
    </source>
</evidence>
<dbReference type="Gene3D" id="3.90.780.10">
    <property type="entry name" value="5'-Nucleotidase, C-terminal domain"/>
    <property type="match status" value="1"/>
</dbReference>
<dbReference type="InterPro" id="IPR004843">
    <property type="entry name" value="Calcineurin-like_PHP"/>
</dbReference>
<dbReference type="Proteomes" id="UP000078368">
    <property type="component" value="Unassembled WGS sequence"/>
</dbReference>
<feature type="compositionally biased region" description="Low complexity" evidence="2">
    <location>
        <begin position="56"/>
        <end position="93"/>
    </location>
</feature>
<dbReference type="RefSeq" id="WP_156510305.1">
    <property type="nucleotide sequence ID" value="NZ_LVZK01000002.1"/>
</dbReference>
<name>A0A179B3M6_9ACTO</name>
<dbReference type="SUPFAM" id="SSF55816">
    <property type="entry name" value="5'-nucleotidase (syn. UDP-sugar hydrolase), C-terminal domain"/>
    <property type="match status" value="1"/>
</dbReference>
<dbReference type="OrthoDB" id="1016457at2"/>
<dbReference type="PANTHER" id="PTHR11575">
    <property type="entry name" value="5'-NUCLEOTIDASE-RELATED"/>
    <property type="match status" value="1"/>
</dbReference>
<dbReference type="SUPFAM" id="SSF56300">
    <property type="entry name" value="Metallo-dependent phosphatases"/>
    <property type="match status" value="1"/>
</dbReference>
<comment type="caution">
    <text evidence="7">The sequence shown here is derived from an EMBL/GenBank/DDBJ whole genome shotgun (WGS) entry which is preliminary data.</text>
</comment>
<dbReference type="PROSITE" id="PS00786">
    <property type="entry name" value="5_NUCLEOTIDASE_2"/>
    <property type="match status" value="1"/>
</dbReference>
<evidence type="ECO:0000256" key="2">
    <source>
        <dbReference type="SAM" id="MobiDB-lite"/>
    </source>
</evidence>
<organism evidence="7 8">
    <name type="scientific">Peptidiphaga gingivicola</name>
    <dbReference type="NCBI Taxonomy" id="2741497"/>
    <lineage>
        <taxon>Bacteria</taxon>
        <taxon>Bacillati</taxon>
        <taxon>Actinomycetota</taxon>
        <taxon>Actinomycetes</taxon>
        <taxon>Actinomycetales</taxon>
        <taxon>Actinomycetaceae</taxon>
        <taxon>Peptidiphaga</taxon>
    </lineage>
</organism>
<evidence type="ECO:0000259" key="6">
    <source>
        <dbReference type="Pfam" id="PF02872"/>
    </source>
</evidence>
<feature type="signal peptide" evidence="4">
    <location>
        <begin position="1"/>
        <end position="28"/>
    </location>
</feature>
<dbReference type="STRING" id="1823756.A4H34_08490"/>
<evidence type="ECO:0000313" key="8">
    <source>
        <dbReference type="Proteomes" id="UP000078368"/>
    </source>
</evidence>
<dbReference type="InterPro" id="IPR036907">
    <property type="entry name" value="5'-Nucleotdase_C_sf"/>
</dbReference>
<evidence type="ECO:0000256" key="1">
    <source>
        <dbReference type="ARBA" id="ARBA00022729"/>
    </source>
</evidence>
<feature type="region of interest" description="Disordered" evidence="2">
    <location>
        <begin position="662"/>
        <end position="764"/>
    </location>
</feature>
<dbReference type="InterPro" id="IPR006179">
    <property type="entry name" value="5_nucleotidase/apyrase"/>
</dbReference>
<dbReference type="AlphaFoldDB" id="A0A179B3M6"/>
<feature type="domain" description="5'-Nucleotidase C-terminal" evidence="6">
    <location>
        <begin position="432"/>
        <end position="617"/>
    </location>
</feature>
<keyword evidence="8" id="KW-1185">Reference proteome</keyword>
<dbReference type="EMBL" id="LVZK01000002">
    <property type="protein sequence ID" value="OAP85624.1"/>
    <property type="molecule type" value="Genomic_DNA"/>
</dbReference>
<feature type="transmembrane region" description="Helical" evidence="3">
    <location>
        <begin position="778"/>
        <end position="796"/>
    </location>
</feature>